<dbReference type="GO" id="GO:0043455">
    <property type="term" value="P:regulation of secondary metabolic process"/>
    <property type="evidence" value="ECO:0007669"/>
    <property type="project" value="UniProtKB-ARBA"/>
</dbReference>
<dbReference type="InterPro" id="IPR021740">
    <property type="entry name" value="Velvet"/>
</dbReference>
<dbReference type="Pfam" id="PF11754">
    <property type="entry name" value="Velvet"/>
    <property type="match status" value="2"/>
</dbReference>
<feature type="region of interest" description="Disordered" evidence="8">
    <location>
        <begin position="232"/>
        <end position="252"/>
    </location>
</feature>
<evidence type="ECO:0000256" key="7">
    <source>
        <dbReference type="ARBA" id="ARBA00038005"/>
    </source>
</evidence>
<dbReference type="FunFam" id="2.60.40.3960:FF:000001">
    <property type="entry name" value="Sexual development activator VeA"/>
    <property type="match status" value="1"/>
</dbReference>
<proteinExistence type="inferred from homology"/>
<evidence type="ECO:0000256" key="8">
    <source>
        <dbReference type="SAM" id="MobiDB-lite"/>
    </source>
</evidence>
<dbReference type="GO" id="GO:0005737">
    <property type="term" value="C:cytoplasm"/>
    <property type="evidence" value="ECO:0007669"/>
    <property type="project" value="UniProtKB-SubCell"/>
</dbReference>
<keyword evidence="6" id="KW-0539">Nucleus</keyword>
<organism evidence="10 11">
    <name type="scientific">Gomphillus americanus</name>
    <dbReference type="NCBI Taxonomy" id="1940652"/>
    <lineage>
        <taxon>Eukaryota</taxon>
        <taxon>Fungi</taxon>
        <taxon>Dikarya</taxon>
        <taxon>Ascomycota</taxon>
        <taxon>Pezizomycotina</taxon>
        <taxon>Lecanoromycetes</taxon>
        <taxon>OSLEUM clade</taxon>
        <taxon>Ostropomycetidae</taxon>
        <taxon>Ostropales</taxon>
        <taxon>Graphidaceae</taxon>
        <taxon>Gomphilloideae</taxon>
        <taxon>Gomphillus</taxon>
    </lineage>
</organism>
<name>A0A8H3IQD3_9LECA</name>
<dbReference type="InterPro" id="IPR037525">
    <property type="entry name" value="Velvet_dom"/>
</dbReference>
<evidence type="ECO:0000256" key="3">
    <source>
        <dbReference type="ARBA" id="ARBA00022490"/>
    </source>
</evidence>
<sequence length="498" mass="55905">MPDTSVSNETISKFSRKTKDGRLLRYEMSILQQPQRARACGAGAKSSADRRPVDPPPVIELKIFDGEHDITFQHNASFFLYTTLEAARPIAQPKGSSIPAQHPVLTGTPVAGMAYLDRPCHAGYFIFPDLSVRHEGRYRLSFNLFEEVKMEADMDLVTEDQDHPSSKLLHRSPSNPFQSVHFRLEVKSEPFSVYSAKKFPGLTESTQLSRVVAEQGCRVRIRRDVRIRVRKDTKPSNDDDMTGDATPLDGYATPVSIDHSVVDRARSLNNSSAMGGGIAQQYPAIEAKASSQEQAYVKQSPYMHHVHPHTYQPQHMSFDEPNQQYQIPQSISSQPSYTTAYHQQSSHSRQNSTSSIHEFYAQRRVQYPAPVQTPVQTNTEPASYTVAIDTNPSQPNNSILPPLKSIQPMMVASPTVYEQSTTFSPHSNKRGYGMVFNDRHTGAPVQYGARPETSGEEVPQVETEEYGVMSEDQLAQMKNMLLYKRADGSRHYKRIPMA</sequence>
<evidence type="ECO:0000256" key="6">
    <source>
        <dbReference type="ARBA" id="ARBA00023242"/>
    </source>
</evidence>
<dbReference type="AlphaFoldDB" id="A0A8H3IQD3"/>
<dbReference type="Gene3D" id="2.60.40.3960">
    <property type="entry name" value="Velvet domain"/>
    <property type="match status" value="1"/>
</dbReference>
<comment type="similarity">
    <text evidence="7">Belongs to the velvet family. VeA subfamily.</text>
</comment>
<feature type="region of interest" description="Disordered" evidence="8">
    <location>
        <begin position="330"/>
        <end position="354"/>
    </location>
</feature>
<evidence type="ECO:0000256" key="4">
    <source>
        <dbReference type="ARBA" id="ARBA00023015"/>
    </source>
</evidence>
<keyword evidence="5" id="KW-0804">Transcription</keyword>
<evidence type="ECO:0000256" key="5">
    <source>
        <dbReference type="ARBA" id="ARBA00023163"/>
    </source>
</evidence>
<reference evidence="10" key="1">
    <citation type="submission" date="2021-03" db="EMBL/GenBank/DDBJ databases">
        <authorList>
            <person name="Tagirdzhanova G."/>
        </authorList>
    </citation>
    <scope>NUCLEOTIDE SEQUENCE</scope>
</reference>
<accession>A0A8H3IQD3</accession>
<keyword evidence="3" id="KW-0963">Cytoplasm</keyword>
<evidence type="ECO:0000256" key="2">
    <source>
        <dbReference type="ARBA" id="ARBA00004496"/>
    </source>
</evidence>
<keyword evidence="11" id="KW-1185">Reference proteome</keyword>
<dbReference type="GO" id="GO:0034250">
    <property type="term" value="P:positive regulation of amide metabolic process"/>
    <property type="evidence" value="ECO:0007669"/>
    <property type="project" value="UniProtKB-ARBA"/>
</dbReference>
<evidence type="ECO:0000256" key="1">
    <source>
        <dbReference type="ARBA" id="ARBA00004123"/>
    </source>
</evidence>
<gene>
    <name evidence="10" type="ORF">GOMPHAMPRED_004439</name>
</gene>
<dbReference type="OrthoDB" id="5384689at2759"/>
<dbReference type="GO" id="GO:0005634">
    <property type="term" value="C:nucleus"/>
    <property type="evidence" value="ECO:0007669"/>
    <property type="project" value="UniProtKB-SubCell"/>
</dbReference>
<evidence type="ECO:0000313" key="11">
    <source>
        <dbReference type="Proteomes" id="UP000664169"/>
    </source>
</evidence>
<dbReference type="Proteomes" id="UP000664169">
    <property type="component" value="Unassembled WGS sequence"/>
</dbReference>
<comment type="subcellular location">
    <subcellularLocation>
        <location evidence="2">Cytoplasm</location>
    </subcellularLocation>
    <subcellularLocation>
        <location evidence="1">Nucleus</location>
    </subcellularLocation>
</comment>
<comment type="caution">
    <text evidence="10">The sequence shown here is derived from an EMBL/GenBank/DDBJ whole genome shotgun (WGS) entry which is preliminary data.</text>
</comment>
<dbReference type="InterPro" id="IPR038491">
    <property type="entry name" value="Velvet_dom_sf"/>
</dbReference>
<evidence type="ECO:0000313" key="10">
    <source>
        <dbReference type="EMBL" id="CAF9927578.1"/>
    </source>
</evidence>
<keyword evidence="4" id="KW-0805">Transcription regulation</keyword>
<dbReference type="PANTHER" id="PTHR33572">
    <property type="entry name" value="SPORE DEVELOPMENT REGULATOR VOSA"/>
    <property type="match status" value="1"/>
</dbReference>
<dbReference type="PROSITE" id="PS51821">
    <property type="entry name" value="VELVET"/>
    <property type="match status" value="1"/>
</dbReference>
<dbReference type="PANTHER" id="PTHR33572:SF14">
    <property type="entry name" value="DEVELOPMENTAL AND SECONDARY METABOLISM REGULATOR VEA"/>
    <property type="match status" value="1"/>
</dbReference>
<dbReference type="EMBL" id="CAJPDQ010000027">
    <property type="protein sequence ID" value="CAF9927578.1"/>
    <property type="molecule type" value="Genomic_DNA"/>
</dbReference>
<evidence type="ECO:0000259" key="9">
    <source>
        <dbReference type="PROSITE" id="PS51821"/>
    </source>
</evidence>
<feature type="domain" description="Velvet" evidence="9">
    <location>
        <begin position="21"/>
        <end position="222"/>
    </location>
</feature>
<dbReference type="GO" id="GO:0051176">
    <property type="term" value="P:positive regulation of sulfur metabolic process"/>
    <property type="evidence" value="ECO:0007669"/>
    <property type="project" value="UniProtKB-ARBA"/>
</dbReference>
<protein>
    <recommendedName>
        <fullName evidence="9">Velvet domain-containing protein</fullName>
    </recommendedName>
</protein>